<comment type="caution">
    <text evidence="9">The sequence shown here is derived from an EMBL/GenBank/DDBJ whole genome shotgun (WGS) entry which is preliminary data.</text>
</comment>
<dbReference type="RefSeq" id="WP_210883360.1">
    <property type="nucleotide sequence ID" value="NZ_JAGPYQ010000001.1"/>
</dbReference>
<dbReference type="InterPro" id="IPR038765">
    <property type="entry name" value="Papain-like_cys_pep_sf"/>
</dbReference>
<feature type="compositionally biased region" description="Basic and acidic residues" evidence="6">
    <location>
        <begin position="197"/>
        <end position="207"/>
    </location>
</feature>
<dbReference type="Pfam" id="PF00877">
    <property type="entry name" value="NLPC_P60"/>
    <property type="match status" value="1"/>
</dbReference>
<keyword evidence="2" id="KW-0645">Protease</keyword>
<dbReference type="PROSITE" id="PS51935">
    <property type="entry name" value="NLPC_P60"/>
    <property type="match status" value="1"/>
</dbReference>
<feature type="coiled-coil region" evidence="5">
    <location>
        <begin position="48"/>
        <end position="96"/>
    </location>
</feature>
<name>A0A940XT17_9ACTN</name>
<protein>
    <submittedName>
        <fullName evidence="9">C40 family peptidase</fullName>
    </submittedName>
</protein>
<evidence type="ECO:0000256" key="5">
    <source>
        <dbReference type="SAM" id="Coils"/>
    </source>
</evidence>
<dbReference type="AlphaFoldDB" id="A0A940XT17"/>
<dbReference type="PANTHER" id="PTHR47359:SF3">
    <property type="entry name" value="NLP_P60 DOMAIN-CONTAINING PROTEIN-RELATED"/>
    <property type="match status" value="1"/>
</dbReference>
<evidence type="ECO:0000313" key="9">
    <source>
        <dbReference type="EMBL" id="MBQ0849646.1"/>
    </source>
</evidence>
<dbReference type="InterPro" id="IPR051794">
    <property type="entry name" value="PG_Endopeptidase_C40"/>
</dbReference>
<evidence type="ECO:0000256" key="7">
    <source>
        <dbReference type="SAM" id="SignalP"/>
    </source>
</evidence>
<keyword evidence="3" id="KW-0378">Hydrolase</keyword>
<feature type="region of interest" description="Disordered" evidence="6">
    <location>
        <begin position="196"/>
        <end position="220"/>
    </location>
</feature>
<sequence length="336" mass="35922">MGSHRRLAPSGFDRGARGATLCVLTVAAAALGVLPAGAAPQDDNRAEVDRLYEEAEHATESYNKADERADLLRDEVDRAQDRIARQQDRINTMRDALGSLAGAQYRSGGLDPSLALMFADDPDEYLDKAAALDRISARQAGELKELQTAMRDLAQERAETTSKLDELDRSREAVARHKRTVERKLSKARQLLNSMPDADRAAYDRASRSGRAPDLTGAVPSSGRAAAAVAAARSAVGRPYIWGANGPSGFDCSGLTQWSYAQAGVGLPRTSQAQAHAGRQVPLSQAQPGDIVTYRDDASHVGMYVGNGQVVHAPYPGAAVRYDPVGMMPVSAVTRP</sequence>
<gene>
    <name evidence="9" type="ORF">J8N05_15695</name>
</gene>
<dbReference type="SUPFAM" id="SSF54001">
    <property type="entry name" value="Cysteine proteinases"/>
    <property type="match status" value="1"/>
</dbReference>
<reference evidence="9 10" key="1">
    <citation type="submission" date="2021-04" db="EMBL/GenBank/DDBJ databases">
        <authorList>
            <person name="Tang X."/>
            <person name="Zhou X."/>
            <person name="Chen X."/>
            <person name="Cernava T."/>
            <person name="Zhang C."/>
        </authorList>
    </citation>
    <scope>NUCLEOTIDE SEQUENCE [LARGE SCALE GENOMIC DNA]</scope>
    <source>
        <strain evidence="9 10">BH-SS-21</strain>
    </source>
</reference>
<evidence type="ECO:0000256" key="1">
    <source>
        <dbReference type="ARBA" id="ARBA00007074"/>
    </source>
</evidence>
<keyword evidence="5" id="KW-0175">Coiled coil</keyword>
<evidence type="ECO:0000256" key="3">
    <source>
        <dbReference type="ARBA" id="ARBA00022801"/>
    </source>
</evidence>
<evidence type="ECO:0000313" key="10">
    <source>
        <dbReference type="Proteomes" id="UP000677413"/>
    </source>
</evidence>
<proteinExistence type="inferred from homology"/>
<feature type="compositionally biased region" description="Low complexity" evidence="6">
    <location>
        <begin position="209"/>
        <end position="220"/>
    </location>
</feature>
<comment type="similarity">
    <text evidence="1">Belongs to the peptidase C40 family.</text>
</comment>
<organism evidence="9 10">
    <name type="scientific">Streptomyces liliiviolaceus</name>
    <dbReference type="NCBI Taxonomy" id="2823109"/>
    <lineage>
        <taxon>Bacteria</taxon>
        <taxon>Bacillati</taxon>
        <taxon>Actinomycetota</taxon>
        <taxon>Actinomycetes</taxon>
        <taxon>Kitasatosporales</taxon>
        <taxon>Streptomycetaceae</taxon>
        <taxon>Streptomyces</taxon>
    </lineage>
</organism>
<dbReference type="Gene3D" id="3.90.1720.10">
    <property type="entry name" value="endopeptidase domain like (from Nostoc punctiforme)"/>
    <property type="match status" value="1"/>
</dbReference>
<keyword evidence="4" id="KW-0788">Thiol protease</keyword>
<feature type="coiled-coil region" evidence="5">
    <location>
        <begin position="136"/>
        <end position="170"/>
    </location>
</feature>
<dbReference type="InterPro" id="IPR000064">
    <property type="entry name" value="NLP_P60_dom"/>
</dbReference>
<accession>A0A940XT17</accession>
<feature type="signal peptide" evidence="7">
    <location>
        <begin position="1"/>
        <end position="38"/>
    </location>
</feature>
<evidence type="ECO:0000256" key="4">
    <source>
        <dbReference type="ARBA" id="ARBA00022807"/>
    </source>
</evidence>
<dbReference type="GO" id="GO:0008234">
    <property type="term" value="F:cysteine-type peptidase activity"/>
    <property type="evidence" value="ECO:0007669"/>
    <property type="project" value="UniProtKB-KW"/>
</dbReference>
<dbReference type="PANTHER" id="PTHR47359">
    <property type="entry name" value="PEPTIDOGLYCAN DL-ENDOPEPTIDASE CWLO"/>
    <property type="match status" value="1"/>
</dbReference>
<feature type="chain" id="PRO_5037230113" evidence="7">
    <location>
        <begin position="39"/>
        <end position="336"/>
    </location>
</feature>
<dbReference type="GO" id="GO:0006508">
    <property type="term" value="P:proteolysis"/>
    <property type="evidence" value="ECO:0007669"/>
    <property type="project" value="UniProtKB-KW"/>
</dbReference>
<keyword evidence="7" id="KW-0732">Signal</keyword>
<dbReference type="Proteomes" id="UP000677413">
    <property type="component" value="Unassembled WGS sequence"/>
</dbReference>
<keyword evidence="10" id="KW-1185">Reference proteome</keyword>
<feature type="domain" description="NlpC/P60" evidence="8">
    <location>
        <begin position="222"/>
        <end position="336"/>
    </location>
</feature>
<evidence type="ECO:0000259" key="8">
    <source>
        <dbReference type="PROSITE" id="PS51935"/>
    </source>
</evidence>
<evidence type="ECO:0000256" key="6">
    <source>
        <dbReference type="SAM" id="MobiDB-lite"/>
    </source>
</evidence>
<evidence type="ECO:0000256" key="2">
    <source>
        <dbReference type="ARBA" id="ARBA00022670"/>
    </source>
</evidence>
<dbReference type="EMBL" id="JAGPYQ010000001">
    <property type="protein sequence ID" value="MBQ0849646.1"/>
    <property type="molecule type" value="Genomic_DNA"/>
</dbReference>